<dbReference type="CDD" id="cd00037">
    <property type="entry name" value="CLECT"/>
    <property type="match status" value="1"/>
</dbReference>
<evidence type="ECO:0000259" key="2">
    <source>
        <dbReference type="PROSITE" id="PS50041"/>
    </source>
</evidence>
<dbReference type="OrthoDB" id="7357196at2759"/>
<dbReference type="SUPFAM" id="SSF47565">
    <property type="entry name" value="Insect pheromone/odorant-binding proteins"/>
    <property type="match status" value="1"/>
</dbReference>
<evidence type="ECO:0000313" key="3">
    <source>
        <dbReference type="EMBL" id="CAB3380486.1"/>
    </source>
</evidence>
<dbReference type="Gene3D" id="3.10.100.10">
    <property type="entry name" value="Mannose-Binding Protein A, subunit A"/>
    <property type="match status" value="2"/>
</dbReference>
<reference evidence="3 4" key="1">
    <citation type="submission" date="2020-04" db="EMBL/GenBank/DDBJ databases">
        <authorList>
            <person name="Alioto T."/>
            <person name="Alioto T."/>
            <person name="Gomez Garrido J."/>
        </authorList>
    </citation>
    <scope>NUCLEOTIDE SEQUENCE [LARGE SCALE GENOMIC DNA]</scope>
</reference>
<feature type="domain" description="C-type lectin" evidence="2">
    <location>
        <begin position="492"/>
        <end position="621"/>
    </location>
</feature>
<proteinExistence type="predicted"/>
<accession>A0A8S1DHG7</accession>
<dbReference type="Proteomes" id="UP000494165">
    <property type="component" value="Unassembled WGS sequence"/>
</dbReference>
<evidence type="ECO:0000313" key="4">
    <source>
        <dbReference type="Proteomes" id="UP000494165"/>
    </source>
</evidence>
<organism evidence="3 4">
    <name type="scientific">Cloeon dipterum</name>
    <dbReference type="NCBI Taxonomy" id="197152"/>
    <lineage>
        <taxon>Eukaryota</taxon>
        <taxon>Metazoa</taxon>
        <taxon>Ecdysozoa</taxon>
        <taxon>Arthropoda</taxon>
        <taxon>Hexapoda</taxon>
        <taxon>Insecta</taxon>
        <taxon>Pterygota</taxon>
        <taxon>Palaeoptera</taxon>
        <taxon>Ephemeroptera</taxon>
        <taxon>Pisciforma</taxon>
        <taxon>Baetidae</taxon>
        <taxon>Cloeon</taxon>
    </lineage>
</organism>
<dbReference type="AlphaFoldDB" id="A0A8S1DHG7"/>
<comment type="caution">
    <text evidence="3">The sequence shown here is derived from an EMBL/GenBank/DDBJ whole genome shotgun (WGS) entry which is preliminary data.</text>
</comment>
<dbReference type="InterPro" id="IPR006170">
    <property type="entry name" value="PBP/GOBP"/>
</dbReference>
<dbReference type="InterPro" id="IPR016187">
    <property type="entry name" value="CTDL_fold"/>
</dbReference>
<dbReference type="Pfam" id="PF01395">
    <property type="entry name" value="PBP_GOBP"/>
    <property type="match status" value="1"/>
</dbReference>
<feature type="domain" description="C-type lectin" evidence="2">
    <location>
        <begin position="114"/>
        <end position="225"/>
    </location>
</feature>
<dbReference type="GO" id="GO:0005549">
    <property type="term" value="F:odorant binding"/>
    <property type="evidence" value="ECO:0007669"/>
    <property type="project" value="InterPro"/>
</dbReference>
<dbReference type="Gene3D" id="1.10.238.20">
    <property type="entry name" value="Pheromone/general odorant binding protein domain"/>
    <property type="match status" value="1"/>
</dbReference>
<name>A0A8S1DHG7_9INSE</name>
<dbReference type="SUPFAM" id="SSF56436">
    <property type="entry name" value="C-type lectin-like"/>
    <property type="match status" value="2"/>
</dbReference>
<keyword evidence="1" id="KW-0732">Signal</keyword>
<dbReference type="InterPro" id="IPR001304">
    <property type="entry name" value="C-type_lectin-like"/>
</dbReference>
<dbReference type="EMBL" id="CADEPI010000209">
    <property type="protein sequence ID" value="CAB3380486.1"/>
    <property type="molecule type" value="Genomic_DNA"/>
</dbReference>
<feature type="chain" id="PRO_5035733632" description="C-type lectin domain-containing protein" evidence="1">
    <location>
        <begin position="18"/>
        <end position="1059"/>
    </location>
</feature>
<gene>
    <name evidence="3" type="ORF">CLODIP_2_CD11871</name>
</gene>
<keyword evidence="4" id="KW-1185">Reference proteome</keyword>
<dbReference type="InterPro" id="IPR016186">
    <property type="entry name" value="C-type_lectin-like/link_sf"/>
</dbReference>
<dbReference type="PROSITE" id="PS50041">
    <property type="entry name" value="C_TYPE_LECTIN_2"/>
    <property type="match status" value="2"/>
</dbReference>
<dbReference type="InterPro" id="IPR036728">
    <property type="entry name" value="PBP_GOBP_sf"/>
</dbReference>
<evidence type="ECO:0000256" key="1">
    <source>
        <dbReference type="SAM" id="SignalP"/>
    </source>
</evidence>
<protein>
    <recommendedName>
        <fullName evidence="2">C-type lectin domain-containing protein</fullName>
    </recommendedName>
</protein>
<sequence>MLSAVIFFCFMLQTLEAATTTRQVKKCSSGKCTRTTPRVRQTTKPVELIDCNEGDCSIYDSRLRNFLSSAMSDDFISVLSQSPYAVFLTDGSELGDVFFKCGRIFFTGFNKAKFGDAALACAKRKMQLVAIEEGANNMQCLAPGIDDMALDTEKYFFIWTSAMAEGSNCRNAAYSWCAGSRAGINSTDVGLPSAVSRKERCVALSRMSKTLVRLNCATPTYYFCEYKCKSVTCLPSQACKLNANLFENGNVNGLLQRSEVGGFWAEWEREVDEFTVSYTTYIFGTVKMTWADSMKMCCALGMMPIRVTDEFLFALNNVGNASNKITIFYNPTNPKKLNTTEDRWYIKTSFWTAATRQGCAGQYRFCRYDDLGPWDSQGKFWSMLNPRDTGSCLAIDRQYTIEGAPFGVRQVQCSSPSGNFACQKEGKVDSIVNGEKTTSEDRTKNNCRQPVCPDLKYCQFDKTHTATYENQEQILFKPNLLGEWKTACGVRYLISKDLMTWDLALDYCCSLGMRLLTVQSVEKLSCLDGVLSDDESNYWTSGTNGGCPNQRYRWCSPEIKDFIKPSLNLDQTTLNFEPDKPLDRLPAFMTSRLCVVAKKSPTLGPIFGVHMCYMAKKAVCEGRVQAESHLQEVFNECKATHRVSQRDLEKFNTVPLDSFSYRMKCLSTCIAEILGLIYESGRFSRDVAERSISRVKDPRALEDFSAVMKQYPLSMFKKAADNLDALKMLLTEQSKQETWKATFFVNNALDKFWECAPADAQRSEIQDECSFVHNFMKCYTNGTTALEKFWTRNLDNVFDPREYALTTLTSIMETADNINKQGSTSDFQSDISLIRSPLAFLSTEDIRRSQKIMRYVNTLSMTDEYTSSKCSFKLLRPKNLTSLDACLEIDKYLEPTPFEDVLKSKALDLTKRYPPAVAAAICQRANGSLVTTDYPFIANLSSIAQNESKYYSAAVADNLLNNAAMKLAESSIRFVLLDEIYEDSQGVYRWCDTSKVVPNEVSSSPFFSTTKATFYDASSTFNKYPQQFASDVFSNSALFFCKFDKSFLAYCNSLNQTSG</sequence>
<feature type="signal peptide" evidence="1">
    <location>
        <begin position="1"/>
        <end position="17"/>
    </location>
</feature>